<feature type="domain" description="Sulfatase N-terminal" evidence="5">
    <location>
        <begin position="33"/>
        <end position="323"/>
    </location>
</feature>
<dbReference type="InterPro" id="IPR017850">
    <property type="entry name" value="Alkaline_phosphatase_core_sf"/>
</dbReference>
<evidence type="ECO:0000256" key="4">
    <source>
        <dbReference type="ARBA" id="ARBA00022837"/>
    </source>
</evidence>
<dbReference type="Gene3D" id="3.40.720.10">
    <property type="entry name" value="Alkaline Phosphatase, subunit A"/>
    <property type="match status" value="1"/>
</dbReference>
<dbReference type="GO" id="GO:0046872">
    <property type="term" value="F:metal ion binding"/>
    <property type="evidence" value="ECO:0007669"/>
    <property type="project" value="UniProtKB-KW"/>
</dbReference>
<protein>
    <recommendedName>
        <fullName evidence="5">Sulfatase N-terminal domain-containing protein</fullName>
    </recommendedName>
</protein>
<evidence type="ECO:0000313" key="6">
    <source>
        <dbReference type="EMBL" id="PHQ30081.1"/>
    </source>
</evidence>
<sequence length="561" mass="63818">MRFFALLTALTLIASCKSQTETPGEEVSAMQRPNILWIVTEDISPTLSMYGDSTAQTPNLDALARESLIYDKAYSVVGVCAPSRSAIVTGMYPTSLGTMHMRTGRDIQSWGTREYSKSVGRVDLAGDSIREYAAVIPEYVRGFPEYLRKAGYFTTNHQKTDYQFAIPVTVWDQNSNDAHWRNRGEGQPFFSVFNFDVTHESKIWKNADLPLTVNTDSVPLPPYYPDTETSRTDVARNYSNIELLDKQVGKLIAQLKEDGLYDNTIIFFYSDHGGPLPRQKREIYESGLHVPFMVKNVSGTTGRTDRLISFVDLAPTVLNLAGVEIPDYIQGKAFMGAQDEAPRQYVFGTSDRFDEITDRSRAVFDKQYVYVMNDFPEKTWYKDISYRLQIPMMQELLQLYKSKGLNEAQEAWFNTRTADELYDVNADPHTMNNLIDDPKYAEVRKRMRAALLEFRDQHMDYGMMPEAQLIEQMWPGFEQPVTEAVSLTTTKTNGKTEVNLASETQGASVAYILSEGPITNLDFNSGWQVYFEPIAVKKGQVLYTMAQRIGFRESEIKSEQF</sequence>
<evidence type="ECO:0000256" key="1">
    <source>
        <dbReference type="ARBA" id="ARBA00008779"/>
    </source>
</evidence>
<keyword evidence="7" id="KW-1185">Reference proteome</keyword>
<evidence type="ECO:0000313" key="7">
    <source>
        <dbReference type="Proteomes" id="UP000229433"/>
    </source>
</evidence>
<dbReference type="Proteomes" id="UP000229433">
    <property type="component" value="Unassembled WGS sequence"/>
</dbReference>
<evidence type="ECO:0000259" key="5">
    <source>
        <dbReference type="Pfam" id="PF00884"/>
    </source>
</evidence>
<keyword evidence="2" id="KW-0479">Metal-binding</keyword>
<evidence type="ECO:0000256" key="2">
    <source>
        <dbReference type="ARBA" id="ARBA00022723"/>
    </source>
</evidence>
<comment type="similarity">
    <text evidence="1">Belongs to the sulfatase family.</text>
</comment>
<dbReference type="OrthoDB" id="9789742at2"/>
<dbReference type="Pfam" id="PF00884">
    <property type="entry name" value="Sulfatase"/>
    <property type="match status" value="1"/>
</dbReference>
<keyword evidence="4" id="KW-0106">Calcium</keyword>
<reference evidence="6 7" key="1">
    <citation type="submission" date="2017-08" db="EMBL/GenBank/DDBJ databases">
        <title>The whole genome shortgun sequences of strain Leeuwenhoekiella nanhaiensis G18 from the South China Sea.</title>
        <authorList>
            <person name="Liu Q."/>
        </authorList>
    </citation>
    <scope>NUCLEOTIDE SEQUENCE [LARGE SCALE GENOMIC DNA]</scope>
    <source>
        <strain evidence="6 7">G18</strain>
    </source>
</reference>
<dbReference type="InterPro" id="IPR050738">
    <property type="entry name" value="Sulfatase"/>
</dbReference>
<comment type="caution">
    <text evidence="6">The sequence shown here is derived from an EMBL/GenBank/DDBJ whole genome shotgun (WGS) entry which is preliminary data.</text>
</comment>
<dbReference type="PROSITE" id="PS00523">
    <property type="entry name" value="SULFATASE_1"/>
    <property type="match status" value="1"/>
</dbReference>
<proteinExistence type="inferred from homology"/>
<gene>
    <name evidence="6" type="ORF">CJ305_03715</name>
</gene>
<keyword evidence="3" id="KW-0378">Hydrolase</keyword>
<name>A0A2G1VTK8_9FLAO</name>
<dbReference type="InterPro" id="IPR000917">
    <property type="entry name" value="Sulfatase_N"/>
</dbReference>
<dbReference type="EMBL" id="NQXA01000002">
    <property type="protein sequence ID" value="PHQ30081.1"/>
    <property type="molecule type" value="Genomic_DNA"/>
</dbReference>
<dbReference type="CDD" id="cd16027">
    <property type="entry name" value="SGSH"/>
    <property type="match status" value="1"/>
</dbReference>
<dbReference type="InterPro" id="IPR024607">
    <property type="entry name" value="Sulfatase_CS"/>
</dbReference>
<dbReference type="PROSITE" id="PS51257">
    <property type="entry name" value="PROKAR_LIPOPROTEIN"/>
    <property type="match status" value="1"/>
</dbReference>
<evidence type="ECO:0000256" key="3">
    <source>
        <dbReference type="ARBA" id="ARBA00022801"/>
    </source>
</evidence>
<accession>A0A2G1VTK8</accession>
<dbReference type="GO" id="GO:0004065">
    <property type="term" value="F:arylsulfatase activity"/>
    <property type="evidence" value="ECO:0007669"/>
    <property type="project" value="TreeGrafter"/>
</dbReference>
<dbReference type="SUPFAM" id="SSF53649">
    <property type="entry name" value="Alkaline phosphatase-like"/>
    <property type="match status" value="1"/>
</dbReference>
<dbReference type="PANTHER" id="PTHR42693">
    <property type="entry name" value="ARYLSULFATASE FAMILY MEMBER"/>
    <property type="match status" value="1"/>
</dbReference>
<dbReference type="AlphaFoldDB" id="A0A2G1VTK8"/>
<organism evidence="6 7">
    <name type="scientific">Leeuwenhoekiella nanhaiensis</name>
    <dbReference type="NCBI Taxonomy" id="1655491"/>
    <lineage>
        <taxon>Bacteria</taxon>
        <taxon>Pseudomonadati</taxon>
        <taxon>Bacteroidota</taxon>
        <taxon>Flavobacteriia</taxon>
        <taxon>Flavobacteriales</taxon>
        <taxon>Flavobacteriaceae</taxon>
        <taxon>Leeuwenhoekiella</taxon>
    </lineage>
</organism>
<dbReference type="PANTHER" id="PTHR42693:SF53">
    <property type="entry name" value="ENDO-4-O-SULFATASE"/>
    <property type="match status" value="1"/>
</dbReference>
<dbReference type="RefSeq" id="WP_099644916.1">
    <property type="nucleotide sequence ID" value="NZ_KZ319288.1"/>
</dbReference>